<proteinExistence type="predicted"/>
<evidence type="ECO:0000256" key="2">
    <source>
        <dbReference type="ARBA" id="ARBA00023180"/>
    </source>
</evidence>
<feature type="domain" description="Leprecan-like alpha-helical" evidence="4">
    <location>
        <begin position="62"/>
        <end position="108"/>
    </location>
</feature>
<keyword evidence="2" id="KW-0325">Glycoprotein</keyword>
<evidence type="ECO:0000259" key="4">
    <source>
        <dbReference type="Pfam" id="PF23557"/>
    </source>
</evidence>
<name>A0AAE1E8R9_9GAST</name>
<gene>
    <name evidence="5" type="ORF">RRG08_053926</name>
</gene>
<dbReference type="Pfam" id="PF23557">
    <property type="entry name" value="TPR_leprecan"/>
    <property type="match status" value="1"/>
</dbReference>
<organism evidence="5 6">
    <name type="scientific">Elysia crispata</name>
    <name type="common">lettuce slug</name>
    <dbReference type="NCBI Taxonomy" id="231223"/>
    <lineage>
        <taxon>Eukaryota</taxon>
        <taxon>Metazoa</taxon>
        <taxon>Spiralia</taxon>
        <taxon>Lophotrochozoa</taxon>
        <taxon>Mollusca</taxon>
        <taxon>Gastropoda</taxon>
        <taxon>Heterobranchia</taxon>
        <taxon>Euthyneura</taxon>
        <taxon>Panpulmonata</taxon>
        <taxon>Sacoglossa</taxon>
        <taxon>Placobranchoidea</taxon>
        <taxon>Plakobranchidae</taxon>
        <taxon>Elysia</taxon>
    </lineage>
</organism>
<keyword evidence="1" id="KW-0732">Signal</keyword>
<feature type="compositionally biased region" description="Low complexity" evidence="3">
    <location>
        <begin position="38"/>
        <end position="50"/>
    </location>
</feature>
<comment type="caution">
    <text evidence="5">The sequence shown here is derived from an EMBL/GenBank/DDBJ whole genome shotgun (WGS) entry which is preliminary data.</text>
</comment>
<evidence type="ECO:0000256" key="1">
    <source>
        <dbReference type="ARBA" id="ARBA00022729"/>
    </source>
</evidence>
<feature type="non-terminal residue" evidence="5">
    <location>
        <position position="1"/>
    </location>
</feature>
<evidence type="ECO:0000313" key="6">
    <source>
        <dbReference type="Proteomes" id="UP001283361"/>
    </source>
</evidence>
<dbReference type="EMBL" id="JAWDGP010000810">
    <property type="protein sequence ID" value="KAK3797068.1"/>
    <property type="molecule type" value="Genomic_DNA"/>
</dbReference>
<reference evidence="5" key="1">
    <citation type="journal article" date="2023" name="G3 (Bethesda)">
        <title>A reference genome for the long-term kleptoplast-retaining sea slug Elysia crispata morphotype clarki.</title>
        <authorList>
            <person name="Eastman K.E."/>
            <person name="Pendleton A.L."/>
            <person name="Shaikh M.A."/>
            <person name="Suttiyut T."/>
            <person name="Ogas R."/>
            <person name="Tomko P."/>
            <person name="Gavelis G."/>
            <person name="Widhalm J.R."/>
            <person name="Wisecaver J.H."/>
        </authorList>
    </citation>
    <scope>NUCLEOTIDE SEQUENCE</scope>
    <source>
        <strain evidence="5">ECLA1</strain>
    </source>
</reference>
<protein>
    <recommendedName>
        <fullName evidence="4">Leprecan-like alpha-helical domain-containing protein</fullName>
    </recommendedName>
</protein>
<feature type="region of interest" description="Disordered" evidence="3">
    <location>
        <begin position="38"/>
        <end position="58"/>
    </location>
</feature>
<sequence>SARPDNRRDHFRGFEPSTVREFRASSFRCALFFFSSSSSFSSFSSSSSSSSHHRLQLDQPKKKAASAAYTYFLAHSEDETSKKNVVYFRDGARVAEADFLDLEMLPYKV</sequence>
<accession>A0AAE1E8R9</accession>
<evidence type="ECO:0000313" key="5">
    <source>
        <dbReference type="EMBL" id="KAK3797068.1"/>
    </source>
</evidence>
<keyword evidence="6" id="KW-1185">Reference proteome</keyword>
<dbReference type="Proteomes" id="UP001283361">
    <property type="component" value="Unassembled WGS sequence"/>
</dbReference>
<dbReference type="InterPro" id="IPR056585">
    <property type="entry name" value="Leprecan_dom"/>
</dbReference>
<evidence type="ECO:0000256" key="3">
    <source>
        <dbReference type="SAM" id="MobiDB-lite"/>
    </source>
</evidence>
<dbReference type="AlphaFoldDB" id="A0AAE1E8R9"/>